<protein>
    <recommendedName>
        <fullName evidence="3">Muskelin N-terminal domain-containing protein</fullName>
    </recommendedName>
</protein>
<reference evidence="4" key="2">
    <citation type="submission" date="2025-08" db="UniProtKB">
        <authorList>
            <consortium name="Ensembl"/>
        </authorList>
    </citation>
    <scope>IDENTIFICATION</scope>
</reference>
<keyword evidence="5" id="KW-1185">Reference proteome</keyword>
<evidence type="ECO:0000256" key="2">
    <source>
        <dbReference type="ARBA" id="ARBA00022737"/>
    </source>
</evidence>
<evidence type="ECO:0000313" key="5">
    <source>
        <dbReference type="Proteomes" id="UP000472272"/>
    </source>
</evidence>
<dbReference type="GO" id="GO:0005737">
    <property type="term" value="C:cytoplasm"/>
    <property type="evidence" value="ECO:0007669"/>
    <property type="project" value="TreeGrafter"/>
</dbReference>
<dbReference type="GeneTree" id="ENSGT00390000001702"/>
<evidence type="ECO:0000256" key="1">
    <source>
        <dbReference type="ARBA" id="ARBA00022441"/>
    </source>
</evidence>
<dbReference type="AlphaFoldDB" id="A0A670JH25"/>
<dbReference type="Gene3D" id="2.60.120.260">
    <property type="entry name" value="Galactose-binding domain-like"/>
    <property type="match status" value="1"/>
</dbReference>
<sequence length="114" mass="12604">MAAVVGPGLATAGPLDSFSSTYPPENILVDKPNDQSWRCSSESNSPPQYLILKLERPAIVQSITSGKYEKTHVCNLKKFKVFRWAGGMGNGGEEMEWLAGKRVWLVQMQCNCLL</sequence>
<evidence type="ECO:0000259" key="3">
    <source>
        <dbReference type="Pfam" id="PF06588"/>
    </source>
</evidence>
<reference evidence="4 5" key="1">
    <citation type="journal article" date="2019" name="Proc. Natl. Acad. Sci. U.S.A.">
        <title>Regulatory changes in pterin and carotenoid genes underlie balanced color polymorphisms in the wall lizard.</title>
        <authorList>
            <person name="Andrade P."/>
            <person name="Pinho C."/>
            <person name="Perez I de Lanuza G."/>
            <person name="Afonso S."/>
            <person name="Brejcha J."/>
            <person name="Rubin C.J."/>
            <person name="Wallerman O."/>
            <person name="Pereira P."/>
            <person name="Sabatino S.J."/>
            <person name="Bellati A."/>
            <person name="Pellitteri-Rosa D."/>
            <person name="Bosakova Z."/>
            <person name="Bunikis I."/>
            <person name="Carretero M.A."/>
            <person name="Feiner N."/>
            <person name="Marsik P."/>
            <person name="Pauperio F."/>
            <person name="Salvi D."/>
            <person name="Soler L."/>
            <person name="While G.M."/>
            <person name="Uller T."/>
            <person name="Font E."/>
            <person name="Andersson L."/>
            <person name="Carneiro M."/>
        </authorList>
    </citation>
    <scope>NUCLEOTIDE SEQUENCE</scope>
</reference>
<dbReference type="SUPFAM" id="SSF49785">
    <property type="entry name" value="Galactose-binding domain-like"/>
    <property type="match status" value="1"/>
</dbReference>
<dbReference type="PANTHER" id="PTHR15526:SF5">
    <property type="entry name" value="MUSKELIN"/>
    <property type="match status" value="1"/>
</dbReference>
<dbReference type="Pfam" id="PF06588">
    <property type="entry name" value="Muskelin_N"/>
    <property type="match status" value="1"/>
</dbReference>
<dbReference type="InterPro" id="IPR052456">
    <property type="entry name" value="CTLH_complex_component"/>
</dbReference>
<reference evidence="4" key="3">
    <citation type="submission" date="2025-09" db="UniProtKB">
        <authorList>
            <consortium name="Ensembl"/>
        </authorList>
    </citation>
    <scope>IDENTIFICATION</scope>
</reference>
<dbReference type="InterPro" id="IPR008979">
    <property type="entry name" value="Galactose-bd-like_sf"/>
</dbReference>
<dbReference type="PANTHER" id="PTHR15526">
    <property type="entry name" value="MUSKELIN"/>
    <property type="match status" value="1"/>
</dbReference>
<keyword evidence="2" id="KW-0677">Repeat</keyword>
<accession>A0A670JH25</accession>
<dbReference type="InterPro" id="IPR010565">
    <property type="entry name" value="Muskelin_N"/>
</dbReference>
<feature type="domain" description="Muskelin N-terminal" evidence="3">
    <location>
        <begin position="17"/>
        <end position="83"/>
    </location>
</feature>
<dbReference type="Ensembl" id="ENSPMRT00000023763.1">
    <property type="protein sequence ID" value="ENSPMRP00000022367.1"/>
    <property type="gene ID" value="ENSPMRG00000014534.1"/>
</dbReference>
<name>A0A670JH25_PODMU</name>
<dbReference type="Proteomes" id="UP000472272">
    <property type="component" value="Chromosome 14"/>
</dbReference>
<organism evidence="4 5">
    <name type="scientific">Podarcis muralis</name>
    <name type="common">Wall lizard</name>
    <name type="synonym">Lacerta muralis</name>
    <dbReference type="NCBI Taxonomy" id="64176"/>
    <lineage>
        <taxon>Eukaryota</taxon>
        <taxon>Metazoa</taxon>
        <taxon>Chordata</taxon>
        <taxon>Craniata</taxon>
        <taxon>Vertebrata</taxon>
        <taxon>Euteleostomi</taxon>
        <taxon>Lepidosauria</taxon>
        <taxon>Squamata</taxon>
        <taxon>Bifurcata</taxon>
        <taxon>Unidentata</taxon>
        <taxon>Episquamata</taxon>
        <taxon>Laterata</taxon>
        <taxon>Lacertibaenia</taxon>
        <taxon>Lacertidae</taxon>
        <taxon>Podarcis</taxon>
    </lineage>
</organism>
<proteinExistence type="predicted"/>
<evidence type="ECO:0000313" key="4">
    <source>
        <dbReference type="Ensembl" id="ENSPMRP00000022367.1"/>
    </source>
</evidence>
<keyword evidence="1" id="KW-0880">Kelch repeat</keyword>